<feature type="binding site" evidence="14">
    <location>
        <position position="180"/>
    </location>
    <ligand>
        <name>ATP</name>
        <dbReference type="ChEBI" id="CHEBI:30616"/>
    </ligand>
</feature>
<dbReference type="GO" id="GO:0005524">
    <property type="term" value="F:ATP binding"/>
    <property type="evidence" value="ECO:0007669"/>
    <property type="project" value="UniProtKB-KW"/>
</dbReference>
<dbReference type="Pfam" id="PF22468">
    <property type="entry name" value="ACT_9"/>
    <property type="match status" value="1"/>
</dbReference>
<dbReference type="FunFam" id="3.40.1160.10:FF:000002">
    <property type="entry name" value="Aspartokinase"/>
    <property type="match status" value="1"/>
</dbReference>
<dbReference type="AlphaFoldDB" id="A0A845M2T8"/>
<evidence type="ECO:0000256" key="15">
    <source>
        <dbReference type="RuleBase" id="RU003448"/>
    </source>
</evidence>
<comment type="similarity">
    <text evidence="4 15">Belongs to the aspartokinase family.</text>
</comment>
<keyword evidence="11 14" id="KW-0067">ATP-binding</keyword>
<sequence length="411" mass="44197">MPLLVMKFGGTSVATLDRIARASKRVAREVANGYDVIVVVSAMAGKTNELVGWVEETSPLYDAREYDAVVASGEVVTAGLMALRLQEMEIPARSWQGWQVPVKTTSAHSAARIEEIGTEAINAKFGEGFKVAVVAGFQGISPEGRVTTLGRGGSDTTAVAFAAAFGAERCDIYTDVDGVYTTDPRIEDKARKLDRIAFEEMLELASLGAKVLQTRSVELAMRYKVKLRVLSSFEEYDPNAGTLVCDEEEIVEQNVVSGVAYSRDEAKMTLISVADRPGIASAIFTPLADAGVNVDMIVQNISEDGRTDMTFSCPVGQVARAEKALAQAKDAGSINFRELVADQDVAKISVVGIGMRSHAGIASKMFSVLANEGINIKVITTSEIKISVLVDRKYMELAVQALHDAFDLDKV</sequence>
<comment type="catalytic activity">
    <reaction evidence="13 15">
        <text>L-aspartate + ATP = 4-phospho-L-aspartate + ADP</text>
        <dbReference type="Rhea" id="RHEA:23776"/>
        <dbReference type="ChEBI" id="CHEBI:29991"/>
        <dbReference type="ChEBI" id="CHEBI:30616"/>
        <dbReference type="ChEBI" id="CHEBI:57535"/>
        <dbReference type="ChEBI" id="CHEBI:456216"/>
        <dbReference type="EC" id="2.7.2.4"/>
    </reaction>
</comment>
<feature type="binding site" evidence="14">
    <location>
        <position position="47"/>
    </location>
    <ligand>
        <name>substrate</name>
    </ligand>
</feature>
<comment type="pathway">
    <text evidence="3 16">Amino-acid biosynthesis; L-threonine biosynthesis; L-threonine from L-aspartate: step 1/5.</text>
</comment>
<evidence type="ECO:0000313" key="19">
    <source>
        <dbReference type="Proteomes" id="UP000467322"/>
    </source>
</evidence>
<name>A0A845M2T8_9RHOB</name>
<evidence type="ECO:0000256" key="13">
    <source>
        <dbReference type="ARBA" id="ARBA00047872"/>
    </source>
</evidence>
<dbReference type="SUPFAM" id="SSF53633">
    <property type="entry name" value="Carbamate kinase-like"/>
    <property type="match status" value="1"/>
</dbReference>
<dbReference type="EC" id="2.7.2.4" evidence="5 15"/>
<comment type="caution">
    <text evidence="18">The sequence shown here is derived from an EMBL/GenBank/DDBJ whole genome shotgun (WGS) entry which is preliminary data.</text>
</comment>
<dbReference type="PIRSF" id="PIRSF000726">
    <property type="entry name" value="Asp_kin"/>
    <property type="match status" value="1"/>
</dbReference>
<dbReference type="SUPFAM" id="SSF55021">
    <property type="entry name" value="ACT-like"/>
    <property type="match status" value="2"/>
</dbReference>
<dbReference type="NCBIfam" id="TIGR00656">
    <property type="entry name" value="asp_kin_monofn"/>
    <property type="match status" value="1"/>
</dbReference>
<dbReference type="RefSeq" id="WP_161349944.1">
    <property type="nucleotide sequence ID" value="NZ_WTUX01000005.1"/>
</dbReference>
<evidence type="ECO:0000256" key="10">
    <source>
        <dbReference type="ARBA" id="ARBA00022777"/>
    </source>
</evidence>
<accession>A0A845M2T8</accession>
<evidence type="ECO:0000256" key="3">
    <source>
        <dbReference type="ARBA" id="ARBA00005139"/>
    </source>
</evidence>
<dbReference type="GO" id="GO:0009090">
    <property type="term" value="P:homoserine biosynthetic process"/>
    <property type="evidence" value="ECO:0007669"/>
    <property type="project" value="TreeGrafter"/>
</dbReference>
<feature type="binding site" evidence="14">
    <location>
        <begin position="174"/>
        <end position="175"/>
    </location>
    <ligand>
        <name>ATP</name>
        <dbReference type="ChEBI" id="CHEBI:30616"/>
    </ligand>
</feature>
<dbReference type="Gene3D" id="3.30.2130.10">
    <property type="entry name" value="VC0802-like"/>
    <property type="match status" value="1"/>
</dbReference>
<dbReference type="Gene3D" id="3.40.1160.10">
    <property type="entry name" value="Acetylglutamate kinase-like"/>
    <property type="match status" value="1"/>
</dbReference>
<dbReference type="CDD" id="cd04261">
    <property type="entry name" value="AAK_AKii-LysC-BS"/>
    <property type="match status" value="1"/>
</dbReference>
<proteinExistence type="inferred from homology"/>
<dbReference type="PANTHER" id="PTHR21499">
    <property type="entry name" value="ASPARTATE KINASE"/>
    <property type="match status" value="1"/>
</dbReference>
<evidence type="ECO:0000256" key="5">
    <source>
        <dbReference type="ARBA" id="ARBA00013059"/>
    </source>
</evidence>
<dbReference type="GO" id="GO:0009089">
    <property type="term" value="P:lysine biosynthetic process via diaminopimelate"/>
    <property type="evidence" value="ECO:0007669"/>
    <property type="project" value="UniProtKB-UniPathway"/>
</dbReference>
<evidence type="ECO:0000313" key="18">
    <source>
        <dbReference type="EMBL" id="MZR11823.1"/>
    </source>
</evidence>
<dbReference type="Pfam" id="PF00696">
    <property type="entry name" value="AA_kinase"/>
    <property type="match status" value="1"/>
</dbReference>
<dbReference type="PROSITE" id="PS00324">
    <property type="entry name" value="ASPARTOKINASE"/>
    <property type="match status" value="1"/>
</dbReference>
<feature type="binding site" evidence="14">
    <location>
        <position position="74"/>
    </location>
    <ligand>
        <name>substrate</name>
    </ligand>
</feature>
<dbReference type="GO" id="GO:0005829">
    <property type="term" value="C:cytosol"/>
    <property type="evidence" value="ECO:0007669"/>
    <property type="project" value="TreeGrafter"/>
</dbReference>
<evidence type="ECO:0000256" key="2">
    <source>
        <dbReference type="ARBA" id="ARBA00004986"/>
    </source>
</evidence>
<dbReference type="InterPro" id="IPR005260">
    <property type="entry name" value="Asp_kin_monofn"/>
</dbReference>
<keyword evidence="12" id="KW-0457">Lysine biosynthesis</keyword>
<dbReference type="FunFam" id="3.30.2130.10:FF:000002">
    <property type="entry name" value="Aspartokinase"/>
    <property type="match status" value="1"/>
</dbReference>
<dbReference type="InterPro" id="IPR018042">
    <property type="entry name" value="Aspartate_kinase_CS"/>
</dbReference>
<evidence type="ECO:0000256" key="14">
    <source>
        <dbReference type="PIRSR" id="PIRSR000726-1"/>
    </source>
</evidence>
<evidence type="ECO:0000256" key="4">
    <source>
        <dbReference type="ARBA" id="ARBA00010122"/>
    </source>
</evidence>
<dbReference type="NCBIfam" id="NF005155">
    <property type="entry name" value="PRK06635.1-4"/>
    <property type="match status" value="1"/>
</dbReference>
<dbReference type="NCBIfam" id="NF005154">
    <property type="entry name" value="PRK06635.1-2"/>
    <property type="match status" value="1"/>
</dbReference>
<protein>
    <recommendedName>
        <fullName evidence="6 15">Aspartokinase</fullName>
        <ecNumber evidence="5 15">2.7.2.4</ecNumber>
    </recommendedName>
</protein>
<dbReference type="Pfam" id="PF01842">
    <property type="entry name" value="ACT"/>
    <property type="match status" value="1"/>
</dbReference>
<dbReference type="InterPro" id="IPR036393">
    <property type="entry name" value="AceGlu_kinase-like_sf"/>
</dbReference>
<keyword evidence="10 15" id="KW-0418">Kinase</keyword>
<dbReference type="UniPathway" id="UPA00050">
    <property type="reaction ID" value="UER00461"/>
</dbReference>
<gene>
    <name evidence="18" type="ORF">GQE99_02185</name>
</gene>
<evidence type="ECO:0000256" key="11">
    <source>
        <dbReference type="ARBA" id="ARBA00022840"/>
    </source>
</evidence>
<evidence type="ECO:0000256" key="7">
    <source>
        <dbReference type="ARBA" id="ARBA00022605"/>
    </source>
</evidence>
<dbReference type="UniPathway" id="UPA00034">
    <property type="reaction ID" value="UER00015"/>
</dbReference>
<feature type="binding site" evidence="14">
    <location>
        <position position="185"/>
    </location>
    <ligand>
        <name>ATP</name>
        <dbReference type="ChEBI" id="CHEBI:30616"/>
    </ligand>
</feature>
<dbReference type="InterPro" id="IPR001048">
    <property type="entry name" value="Asp/Glu/Uridylate_kinase"/>
</dbReference>
<keyword evidence="19" id="KW-1185">Reference proteome</keyword>
<dbReference type="CDD" id="cd04923">
    <property type="entry name" value="ACT_AK-LysC-DapG-like_2"/>
    <property type="match status" value="1"/>
</dbReference>
<dbReference type="InterPro" id="IPR001341">
    <property type="entry name" value="Asp_kinase"/>
</dbReference>
<evidence type="ECO:0000256" key="12">
    <source>
        <dbReference type="ARBA" id="ARBA00023154"/>
    </source>
</evidence>
<feature type="binding site" evidence="14">
    <location>
        <begin position="210"/>
        <end position="211"/>
    </location>
    <ligand>
        <name>ATP</name>
        <dbReference type="ChEBI" id="CHEBI:30616"/>
    </ligand>
</feature>
<dbReference type="EMBL" id="WTUX01000005">
    <property type="protein sequence ID" value="MZR11823.1"/>
    <property type="molecule type" value="Genomic_DNA"/>
</dbReference>
<dbReference type="InterPro" id="IPR045865">
    <property type="entry name" value="ACT-like_dom_sf"/>
</dbReference>
<evidence type="ECO:0000256" key="6">
    <source>
        <dbReference type="ARBA" id="ARBA00016273"/>
    </source>
</evidence>
<dbReference type="GO" id="GO:0009088">
    <property type="term" value="P:threonine biosynthetic process"/>
    <property type="evidence" value="ECO:0007669"/>
    <property type="project" value="UniProtKB-UniPathway"/>
</dbReference>
<dbReference type="NCBIfam" id="TIGR00657">
    <property type="entry name" value="asp_kinases"/>
    <property type="match status" value="1"/>
</dbReference>
<dbReference type="InterPro" id="IPR054352">
    <property type="entry name" value="ACT_Aspartokinase"/>
</dbReference>
<dbReference type="PROSITE" id="PS51671">
    <property type="entry name" value="ACT"/>
    <property type="match status" value="1"/>
</dbReference>
<dbReference type="InterPro" id="IPR041740">
    <property type="entry name" value="AKii-LysC-BS"/>
</dbReference>
<evidence type="ECO:0000256" key="8">
    <source>
        <dbReference type="ARBA" id="ARBA00022679"/>
    </source>
</evidence>
<dbReference type="GO" id="GO:0004072">
    <property type="term" value="F:aspartate kinase activity"/>
    <property type="evidence" value="ECO:0007669"/>
    <property type="project" value="UniProtKB-EC"/>
</dbReference>
<reference evidence="18 19" key="1">
    <citation type="submission" date="2019-12" db="EMBL/GenBank/DDBJ databases">
        <title>Maritimibacter sp. nov. sp. isolated from sea sand.</title>
        <authorList>
            <person name="Kim J."/>
            <person name="Jeong S.E."/>
            <person name="Jung H.S."/>
            <person name="Jeon C.O."/>
        </authorList>
    </citation>
    <scope>NUCLEOTIDE SEQUENCE [LARGE SCALE GENOMIC DNA]</scope>
    <source>
        <strain evidence="18 19">DP07</strain>
    </source>
</reference>
<evidence type="ECO:0000256" key="1">
    <source>
        <dbReference type="ARBA" id="ARBA00004766"/>
    </source>
</evidence>
<evidence type="ECO:0000259" key="17">
    <source>
        <dbReference type="PROSITE" id="PS51671"/>
    </source>
</evidence>
<comment type="pathway">
    <text evidence="2 16">Amino-acid biosynthesis; L-methionine biosynthesis via de novo pathway; L-homoserine from L-aspartate: step 1/3.</text>
</comment>
<keyword evidence="9 14" id="KW-0547">Nucleotide-binding</keyword>
<dbReference type="Proteomes" id="UP000467322">
    <property type="component" value="Unassembled WGS sequence"/>
</dbReference>
<dbReference type="CDD" id="cd04913">
    <property type="entry name" value="ACT_AKii-LysC-BS-like_1"/>
    <property type="match status" value="1"/>
</dbReference>
<comment type="pathway">
    <text evidence="1 16">Amino-acid biosynthesis; L-lysine biosynthesis via DAP pathway; (S)-tetrahydrodipicolinate from L-aspartate: step 1/4.</text>
</comment>
<feature type="domain" description="ACT" evidence="17">
    <location>
        <begin position="268"/>
        <end position="350"/>
    </location>
</feature>
<evidence type="ECO:0000256" key="16">
    <source>
        <dbReference type="RuleBase" id="RU004249"/>
    </source>
</evidence>
<keyword evidence="7 16" id="KW-0028">Amino-acid biosynthesis</keyword>
<feature type="binding site" evidence="14">
    <location>
        <begin position="7"/>
        <end position="10"/>
    </location>
    <ligand>
        <name>ATP</name>
        <dbReference type="ChEBI" id="CHEBI:30616"/>
    </ligand>
</feature>
<dbReference type="PANTHER" id="PTHR21499:SF3">
    <property type="entry name" value="ASPARTOKINASE"/>
    <property type="match status" value="1"/>
</dbReference>
<evidence type="ECO:0000256" key="9">
    <source>
        <dbReference type="ARBA" id="ARBA00022741"/>
    </source>
</evidence>
<dbReference type="InterPro" id="IPR002912">
    <property type="entry name" value="ACT_dom"/>
</dbReference>
<dbReference type="UniPathway" id="UPA00051">
    <property type="reaction ID" value="UER00462"/>
</dbReference>
<keyword evidence="8 15" id="KW-0808">Transferase</keyword>
<organism evidence="18 19">
    <name type="scientific">Maritimibacter harenae</name>
    <dbReference type="NCBI Taxonomy" id="2606218"/>
    <lineage>
        <taxon>Bacteria</taxon>
        <taxon>Pseudomonadati</taxon>
        <taxon>Pseudomonadota</taxon>
        <taxon>Alphaproteobacteria</taxon>
        <taxon>Rhodobacterales</taxon>
        <taxon>Roseobacteraceae</taxon>
        <taxon>Maritimibacter</taxon>
    </lineage>
</organism>